<evidence type="ECO:0000313" key="2">
    <source>
        <dbReference type="EMBL" id="AAQ14636.1"/>
    </source>
</evidence>
<name>Q6KGP2_BPFO1</name>
<feature type="transmembrane region" description="Helical" evidence="1">
    <location>
        <begin position="51"/>
        <end position="72"/>
    </location>
</feature>
<organism evidence="2 3">
    <name type="scientific">Salmonella phage Felix O1 (isolate Felix O1-VT1)</name>
    <name type="common">Bacteriophage Felix O1</name>
    <dbReference type="NCBI Taxonomy" id="1283336"/>
    <lineage>
        <taxon>Viruses</taxon>
        <taxon>Duplodnaviria</taxon>
        <taxon>Heunggongvirae</taxon>
        <taxon>Uroviricota</taxon>
        <taxon>Caudoviricetes</taxon>
        <taxon>Andersonviridae</taxon>
        <taxon>Ounavirinae</taxon>
        <taxon>Felixounavirus</taxon>
        <taxon>Felixounavirus felixO1</taxon>
    </lineage>
</organism>
<proteinExistence type="predicted"/>
<accession>Q6KGP2</accession>
<keyword evidence="3" id="KW-1185">Reference proteome</keyword>
<protein>
    <submittedName>
        <fullName evidence="2">Uncharacterized protein</fullName>
    </submittedName>
</protein>
<dbReference type="EMBL" id="AF320576">
    <property type="protein sequence ID" value="AAQ14636.1"/>
    <property type="molecule type" value="Genomic_DNA"/>
</dbReference>
<dbReference type="Proteomes" id="UP000009070">
    <property type="component" value="Segment"/>
</dbReference>
<sequence length="93" mass="10978">MNFFNKANTDIVNVHSQLANFYRRIDVWLKKCNTPFNISKVLYKCYLWNDILLLFGHYSFLIKYFLSCVLGFSKTSIEDILTDSPRIPVCLNM</sequence>
<keyword evidence="1" id="KW-0472">Membrane</keyword>
<evidence type="ECO:0000313" key="3">
    <source>
        <dbReference type="Proteomes" id="UP000009070"/>
    </source>
</evidence>
<organismHost>
    <name type="scientific">Salmonella</name>
    <dbReference type="NCBI Taxonomy" id="590"/>
</organismHost>
<keyword evidence="1" id="KW-1133">Transmembrane helix</keyword>
<evidence type="ECO:0000256" key="1">
    <source>
        <dbReference type="SAM" id="Phobius"/>
    </source>
</evidence>
<reference evidence="2 3" key="1">
    <citation type="submission" date="2000-11" db="EMBL/GenBank/DDBJ databases">
        <title>Bacteriophage Felix O1: Genetic Characterization.</title>
        <authorList>
            <person name="Sriranganathan N."/>
            <person name="Whichard J.M."/>
            <person name="Pierson F.W."/>
            <person name="Kapur V."/>
            <person name="Weigt L.A."/>
        </authorList>
    </citation>
    <scope>NUCLEOTIDE SEQUENCE [LARGE SCALE GENOMIC DNA]</scope>
    <source>
        <strain evidence="2">Felix O1-VT1</strain>
    </source>
</reference>
<keyword evidence="1" id="KW-0812">Transmembrane</keyword>